<evidence type="ECO:0008006" key="2">
    <source>
        <dbReference type="Google" id="ProtNLM"/>
    </source>
</evidence>
<feature type="non-terminal residue" evidence="1">
    <location>
        <position position="144"/>
    </location>
</feature>
<protein>
    <recommendedName>
        <fullName evidence="2">4Fe4S-binding SPASM domain-containing protein</fullName>
    </recommendedName>
</protein>
<accession>A0A382VXR3</accession>
<name>A0A382VXR3_9ZZZZ</name>
<sequence>MYIPIYGFAHPCCNTTMNVKNHISQIGIDGVWNEPELSVLRKEFVEEHTGSRERTLKTCYRCIETNYLGYGSPRNAYNEDMKKDPESLVELDRLIQFVKENPDAHYPVPNIIHTSQIKVFGNYCNLRCVMCSAEDSSGVAEEWI</sequence>
<gene>
    <name evidence="1" type="ORF">METZ01_LOCUS403535</name>
</gene>
<reference evidence="1" key="1">
    <citation type="submission" date="2018-05" db="EMBL/GenBank/DDBJ databases">
        <authorList>
            <person name="Lanie J.A."/>
            <person name="Ng W.-L."/>
            <person name="Kazmierczak K.M."/>
            <person name="Andrzejewski T.M."/>
            <person name="Davidsen T.M."/>
            <person name="Wayne K.J."/>
            <person name="Tettelin H."/>
            <person name="Glass J.I."/>
            <person name="Rusch D."/>
            <person name="Podicherti R."/>
            <person name="Tsui H.-C.T."/>
            <person name="Winkler M.E."/>
        </authorList>
    </citation>
    <scope>NUCLEOTIDE SEQUENCE</scope>
</reference>
<dbReference type="AlphaFoldDB" id="A0A382VXR3"/>
<proteinExistence type="predicted"/>
<feature type="non-terminal residue" evidence="1">
    <location>
        <position position="1"/>
    </location>
</feature>
<organism evidence="1">
    <name type="scientific">marine metagenome</name>
    <dbReference type="NCBI Taxonomy" id="408172"/>
    <lineage>
        <taxon>unclassified sequences</taxon>
        <taxon>metagenomes</taxon>
        <taxon>ecological metagenomes</taxon>
    </lineage>
</organism>
<dbReference type="EMBL" id="UINC01155057">
    <property type="protein sequence ID" value="SVD50681.1"/>
    <property type="molecule type" value="Genomic_DNA"/>
</dbReference>
<evidence type="ECO:0000313" key="1">
    <source>
        <dbReference type="EMBL" id="SVD50681.1"/>
    </source>
</evidence>